<feature type="domain" description="NAD-dependent epimerase/dehydratase" evidence="2">
    <location>
        <begin position="6"/>
        <end position="118"/>
    </location>
</feature>
<dbReference type="RefSeq" id="WP_345220847.1">
    <property type="nucleotide sequence ID" value="NZ_BAABHA010000001.1"/>
</dbReference>
<keyword evidence="4" id="KW-1185">Reference proteome</keyword>
<name>A0ABP8IUI0_9BACT</name>
<reference evidence="4" key="1">
    <citation type="journal article" date="2019" name="Int. J. Syst. Evol. Microbiol.">
        <title>The Global Catalogue of Microorganisms (GCM) 10K type strain sequencing project: providing services to taxonomists for standard genome sequencing and annotation.</title>
        <authorList>
            <consortium name="The Broad Institute Genomics Platform"/>
            <consortium name="The Broad Institute Genome Sequencing Center for Infectious Disease"/>
            <person name="Wu L."/>
            <person name="Ma J."/>
        </authorList>
    </citation>
    <scope>NUCLEOTIDE SEQUENCE [LARGE SCALE GENOMIC DNA]</scope>
    <source>
        <strain evidence="4">JCM 17924</strain>
    </source>
</reference>
<organism evidence="3 4">
    <name type="scientific">Hymenobacter koreensis</name>
    <dbReference type="NCBI Taxonomy" id="1084523"/>
    <lineage>
        <taxon>Bacteria</taxon>
        <taxon>Pseudomonadati</taxon>
        <taxon>Bacteroidota</taxon>
        <taxon>Cytophagia</taxon>
        <taxon>Cytophagales</taxon>
        <taxon>Hymenobacteraceae</taxon>
        <taxon>Hymenobacter</taxon>
    </lineage>
</organism>
<dbReference type="Pfam" id="PF01370">
    <property type="entry name" value="Epimerase"/>
    <property type="match status" value="1"/>
</dbReference>
<sequence length="222" mass="24625">MKIRAIVTGATGMVGEGVLHECLSLPDVEQVLVLTRKPTGVKHAKVRELLHANFHDLSTIETQLAGYNACFFCLGTSSVGMSEADYTRVTHDLTLHVAETLLRQNAGLTFCYVSGDGTDGTEQGRQMWARVKGRTENELLRLPFGGGAYMFRPGYMHPTPGLRNVPRWASAVTWLYPVLRRVLPKHVSTLREQALAMINVVRRGYPKRVLEVPDIVALARQA</sequence>
<dbReference type="SUPFAM" id="SSF51735">
    <property type="entry name" value="NAD(P)-binding Rossmann-fold domains"/>
    <property type="match status" value="1"/>
</dbReference>
<dbReference type="Proteomes" id="UP001500454">
    <property type="component" value="Unassembled WGS sequence"/>
</dbReference>
<accession>A0ABP8IUI0</accession>
<dbReference type="PANTHER" id="PTHR14097:SF8">
    <property type="entry name" value="NAD(P)-BINDING DOMAIN-CONTAINING PROTEIN"/>
    <property type="match status" value="1"/>
</dbReference>
<dbReference type="PANTHER" id="PTHR14097">
    <property type="entry name" value="OXIDOREDUCTASE HTATIP2"/>
    <property type="match status" value="1"/>
</dbReference>
<dbReference type="Gene3D" id="3.40.50.720">
    <property type="entry name" value="NAD(P)-binding Rossmann-like Domain"/>
    <property type="match status" value="1"/>
</dbReference>
<evidence type="ECO:0000256" key="1">
    <source>
        <dbReference type="ARBA" id="ARBA00004370"/>
    </source>
</evidence>
<comment type="subcellular location">
    <subcellularLocation>
        <location evidence="1">Membrane</location>
    </subcellularLocation>
</comment>
<dbReference type="EMBL" id="BAABHA010000001">
    <property type="protein sequence ID" value="GAA4373317.1"/>
    <property type="molecule type" value="Genomic_DNA"/>
</dbReference>
<comment type="caution">
    <text evidence="3">The sequence shown here is derived from an EMBL/GenBank/DDBJ whole genome shotgun (WGS) entry which is preliminary data.</text>
</comment>
<gene>
    <name evidence="3" type="ORF">GCM10023186_03750</name>
</gene>
<evidence type="ECO:0000259" key="2">
    <source>
        <dbReference type="Pfam" id="PF01370"/>
    </source>
</evidence>
<dbReference type="InterPro" id="IPR036291">
    <property type="entry name" value="NAD(P)-bd_dom_sf"/>
</dbReference>
<evidence type="ECO:0000313" key="3">
    <source>
        <dbReference type="EMBL" id="GAA4373317.1"/>
    </source>
</evidence>
<evidence type="ECO:0000313" key="4">
    <source>
        <dbReference type="Proteomes" id="UP001500454"/>
    </source>
</evidence>
<proteinExistence type="predicted"/>
<dbReference type="InterPro" id="IPR001509">
    <property type="entry name" value="Epimerase_deHydtase"/>
</dbReference>
<protein>
    <submittedName>
        <fullName evidence="3">Epimerase</fullName>
    </submittedName>
</protein>